<dbReference type="AlphaFoldDB" id="A0A8D8U3S5"/>
<protein>
    <submittedName>
        <fullName evidence="1">Uncharacterized protein</fullName>
    </submittedName>
</protein>
<proteinExistence type="predicted"/>
<accession>A0A8D8U3S5</accession>
<reference evidence="1" key="1">
    <citation type="submission" date="2021-05" db="EMBL/GenBank/DDBJ databases">
        <authorList>
            <person name="Alioto T."/>
            <person name="Alioto T."/>
            <person name="Gomez Garrido J."/>
        </authorList>
    </citation>
    <scope>NUCLEOTIDE SEQUENCE</scope>
</reference>
<organism evidence="1">
    <name type="scientific">Cacopsylla melanoneura</name>
    <dbReference type="NCBI Taxonomy" id="428564"/>
    <lineage>
        <taxon>Eukaryota</taxon>
        <taxon>Metazoa</taxon>
        <taxon>Ecdysozoa</taxon>
        <taxon>Arthropoda</taxon>
        <taxon>Hexapoda</taxon>
        <taxon>Insecta</taxon>
        <taxon>Pterygota</taxon>
        <taxon>Neoptera</taxon>
        <taxon>Paraneoptera</taxon>
        <taxon>Hemiptera</taxon>
        <taxon>Sternorrhyncha</taxon>
        <taxon>Psylloidea</taxon>
        <taxon>Psyllidae</taxon>
        <taxon>Psyllinae</taxon>
        <taxon>Cacopsylla</taxon>
    </lineage>
</organism>
<evidence type="ECO:0000313" key="1">
    <source>
        <dbReference type="EMBL" id="CAG6700206.1"/>
    </source>
</evidence>
<dbReference type="EMBL" id="HBUF01339285">
    <property type="protein sequence ID" value="CAG6700206.1"/>
    <property type="molecule type" value="Transcribed_RNA"/>
</dbReference>
<sequence>MQLAGPEPPTSRLQVHRVITEVGFCSFIGFFDSKEPLEFSGLISVNCFGKGQTINEKITFQNHCSNLLSPASIGSLRCTTQDICPVAWLLTENFNRELGLELAI</sequence>
<dbReference type="EMBL" id="HBUF01339284">
    <property type="protein sequence ID" value="CAG6700204.1"/>
    <property type="molecule type" value="Transcribed_RNA"/>
</dbReference>
<name>A0A8D8U3S5_9HEMI</name>